<dbReference type="SUPFAM" id="SSF51338">
    <property type="entry name" value="Composite domain of metallo-dependent hydrolases"/>
    <property type="match status" value="2"/>
</dbReference>
<dbReference type="PANTHER" id="PTHR43135">
    <property type="entry name" value="ALPHA-D-RIBOSE 1-METHYLPHOSPHONATE 5-TRIPHOSPHATE DIPHOSPHATASE"/>
    <property type="match status" value="1"/>
</dbReference>
<evidence type="ECO:0000259" key="1">
    <source>
        <dbReference type="Pfam" id="PF01979"/>
    </source>
</evidence>
<dbReference type="Proteomes" id="UP001207654">
    <property type="component" value="Unassembled WGS sequence"/>
</dbReference>
<dbReference type="PANTHER" id="PTHR43135:SF3">
    <property type="entry name" value="ALPHA-D-RIBOSE 1-METHYLPHOSPHONATE 5-TRIPHOSPHATE DIPHOSPHATASE"/>
    <property type="match status" value="1"/>
</dbReference>
<sequence>MKTSRTWTLLGASLLSLAGALLLPGCVREVQPTPANSENATAFIGVNVVPMDAERVLEDHTVIVRNGLITSLGPSATITVPADAERIDGKGRYLMPGLADFHVHLHSEEQLLSYLAHGVTSLFELDGSREHLELGVQLKGNSALGPTLYTSSPLLDGGPPGGKVVSVRTPEQARVAVVKQKNAGYEALKVYDNITPEVYATLVAMARQQRIPVVGHVPRTVGVEAVLRSRQALISHGEEYFHSGARDEAGIAGLARATKEAGTSVVPDLVHIDTALRMLTDLEGVFADPEARYLSPEVIRNWRFSNPTRRVDVAAYAERERAAYPFVQHLTLALQKEGVRLLLGSNASDAGLFPGKSTQLELAELVKAGLSPYEALSAGTRNAGSFITEHVDSAARFGTVAVGQRADLLLLPGNPLEDVSQANRALGVMVRGQWLPREWLQKKREKTAEAFSKR</sequence>
<name>A0ABT3ZXU8_9BACT</name>
<dbReference type="Gene3D" id="1.20.58.520">
    <property type="entry name" value="Amidohydrolase"/>
    <property type="match status" value="1"/>
</dbReference>
<dbReference type="Gene3D" id="3.40.50.10910">
    <property type="entry name" value="Amidohydrolase"/>
    <property type="match status" value="1"/>
</dbReference>
<dbReference type="InterPro" id="IPR032466">
    <property type="entry name" value="Metal_Hydrolase"/>
</dbReference>
<dbReference type="Gene3D" id="3.30.110.90">
    <property type="entry name" value="Amidohydrolase"/>
    <property type="match status" value="1"/>
</dbReference>
<dbReference type="InterPro" id="IPR011059">
    <property type="entry name" value="Metal-dep_hydrolase_composite"/>
</dbReference>
<dbReference type="Gene3D" id="2.30.40.10">
    <property type="entry name" value="Urease, subunit C, domain 1"/>
    <property type="match status" value="1"/>
</dbReference>
<dbReference type="Pfam" id="PF01979">
    <property type="entry name" value="Amidohydro_1"/>
    <property type="match status" value="1"/>
</dbReference>
<dbReference type="InterPro" id="IPR051781">
    <property type="entry name" value="Metallo-dep_Hydrolase"/>
</dbReference>
<organism evidence="2 3">
    <name type="scientific">Archangium lansingense</name>
    <dbReference type="NCBI Taxonomy" id="2995310"/>
    <lineage>
        <taxon>Bacteria</taxon>
        <taxon>Pseudomonadati</taxon>
        <taxon>Myxococcota</taxon>
        <taxon>Myxococcia</taxon>
        <taxon>Myxococcales</taxon>
        <taxon>Cystobacterineae</taxon>
        <taxon>Archangiaceae</taxon>
        <taxon>Archangium</taxon>
    </lineage>
</organism>
<feature type="domain" description="Amidohydrolase-related" evidence="1">
    <location>
        <begin position="93"/>
        <end position="434"/>
    </location>
</feature>
<evidence type="ECO:0000313" key="3">
    <source>
        <dbReference type="Proteomes" id="UP001207654"/>
    </source>
</evidence>
<protein>
    <submittedName>
        <fullName evidence="2">Amidohydrolase family protein</fullName>
    </submittedName>
</protein>
<gene>
    <name evidence="2" type="ORF">OV287_06955</name>
</gene>
<comment type="caution">
    <text evidence="2">The sequence shown here is derived from an EMBL/GenBank/DDBJ whole genome shotgun (WGS) entry which is preliminary data.</text>
</comment>
<accession>A0ABT3ZXU8</accession>
<evidence type="ECO:0000313" key="2">
    <source>
        <dbReference type="EMBL" id="MCY1074221.1"/>
    </source>
</evidence>
<reference evidence="2 3" key="1">
    <citation type="submission" date="2022-11" db="EMBL/GenBank/DDBJ databases">
        <title>Minimal conservation of predation-associated metabolite biosynthetic gene clusters underscores biosynthetic potential of Myxococcota including descriptions for ten novel species: Archangium lansinium sp. nov., Myxococcus landrumus sp. nov., Nannocystis bai.</title>
        <authorList>
            <person name="Ahearne A."/>
            <person name="Stevens C."/>
            <person name="Phillips K."/>
        </authorList>
    </citation>
    <scope>NUCLEOTIDE SEQUENCE [LARGE SCALE GENOMIC DNA]</scope>
    <source>
        <strain evidence="2 3">MIWBW</strain>
    </source>
</reference>
<dbReference type="InterPro" id="IPR006680">
    <property type="entry name" value="Amidohydro-rel"/>
</dbReference>
<dbReference type="RefSeq" id="WP_267533198.1">
    <property type="nucleotide sequence ID" value="NZ_JAPNKA010000001.1"/>
</dbReference>
<dbReference type="EMBL" id="JAPNKA010000001">
    <property type="protein sequence ID" value="MCY1074221.1"/>
    <property type="molecule type" value="Genomic_DNA"/>
</dbReference>
<keyword evidence="3" id="KW-1185">Reference proteome</keyword>
<proteinExistence type="predicted"/>
<dbReference type="SUPFAM" id="SSF51556">
    <property type="entry name" value="Metallo-dependent hydrolases"/>
    <property type="match status" value="1"/>
</dbReference>